<dbReference type="AlphaFoldDB" id="A0A556TUE3"/>
<feature type="compositionally biased region" description="Low complexity" evidence="9">
    <location>
        <begin position="655"/>
        <end position="677"/>
    </location>
</feature>
<keyword evidence="6" id="KW-0963">Cytoplasm</keyword>
<feature type="compositionally biased region" description="Polar residues" evidence="9">
    <location>
        <begin position="385"/>
        <end position="394"/>
    </location>
</feature>
<protein>
    <submittedName>
        <fullName evidence="11">Ubiquitin-associated protein 2</fullName>
    </submittedName>
</protein>
<dbReference type="Gene3D" id="1.10.8.10">
    <property type="entry name" value="DNA helicase RuvA subunit, C-terminal domain"/>
    <property type="match status" value="1"/>
</dbReference>
<feature type="region of interest" description="Disordered" evidence="9">
    <location>
        <begin position="360"/>
        <end position="516"/>
    </location>
</feature>
<evidence type="ECO:0000313" key="12">
    <source>
        <dbReference type="Proteomes" id="UP000319801"/>
    </source>
</evidence>
<gene>
    <name evidence="11" type="ORF">Baya_3088</name>
</gene>
<feature type="compositionally biased region" description="Low complexity" evidence="9">
    <location>
        <begin position="398"/>
        <end position="412"/>
    </location>
</feature>
<feature type="compositionally biased region" description="Basic and acidic residues" evidence="9">
    <location>
        <begin position="114"/>
        <end position="132"/>
    </location>
</feature>
<evidence type="ECO:0000259" key="10">
    <source>
        <dbReference type="PROSITE" id="PS50030"/>
    </source>
</evidence>
<dbReference type="PROSITE" id="PS50030">
    <property type="entry name" value="UBA"/>
    <property type="match status" value="1"/>
</dbReference>
<feature type="compositionally biased region" description="Basic and acidic residues" evidence="9">
    <location>
        <begin position="7"/>
        <end position="16"/>
    </location>
</feature>
<dbReference type="GO" id="GO:0005737">
    <property type="term" value="C:cytoplasm"/>
    <property type="evidence" value="ECO:0007669"/>
    <property type="project" value="UniProtKB-SubCell"/>
</dbReference>
<dbReference type="PANTHER" id="PTHR16308:SF19">
    <property type="entry name" value="UBIQUITIN-ASSOCIATED PROTEIN 2"/>
    <property type="match status" value="1"/>
</dbReference>
<dbReference type="SUPFAM" id="SSF46934">
    <property type="entry name" value="UBA-like"/>
    <property type="match status" value="1"/>
</dbReference>
<feature type="compositionally biased region" description="Low complexity" evidence="9">
    <location>
        <begin position="17"/>
        <end position="31"/>
    </location>
</feature>
<keyword evidence="5" id="KW-0488">Methylation</keyword>
<feature type="region of interest" description="Disordered" evidence="9">
    <location>
        <begin position="1"/>
        <end position="31"/>
    </location>
</feature>
<evidence type="ECO:0000313" key="11">
    <source>
        <dbReference type="EMBL" id="TSK72104.1"/>
    </source>
</evidence>
<feature type="compositionally biased region" description="Basic residues" evidence="9">
    <location>
        <begin position="137"/>
        <end position="149"/>
    </location>
</feature>
<feature type="region of interest" description="Disordered" evidence="9">
    <location>
        <begin position="286"/>
        <end position="323"/>
    </location>
</feature>
<feature type="compositionally biased region" description="Polar residues" evidence="9">
    <location>
        <begin position="293"/>
        <end position="314"/>
    </location>
</feature>
<evidence type="ECO:0000256" key="3">
    <source>
        <dbReference type="ARBA" id="ARBA00004496"/>
    </source>
</evidence>
<feature type="compositionally biased region" description="Polar residues" evidence="9">
    <location>
        <begin position="191"/>
        <end position="222"/>
    </location>
</feature>
<feature type="region of interest" description="Disordered" evidence="9">
    <location>
        <begin position="950"/>
        <end position="1068"/>
    </location>
</feature>
<proteinExistence type="predicted"/>
<organism evidence="11 12">
    <name type="scientific">Bagarius yarrelli</name>
    <name type="common">Goonch</name>
    <name type="synonym">Bagrus yarrelli</name>
    <dbReference type="NCBI Taxonomy" id="175774"/>
    <lineage>
        <taxon>Eukaryota</taxon>
        <taxon>Metazoa</taxon>
        <taxon>Chordata</taxon>
        <taxon>Craniata</taxon>
        <taxon>Vertebrata</taxon>
        <taxon>Euteleostomi</taxon>
        <taxon>Actinopterygii</taxon>
        <taxon>Neopterygii</taxon>
        <taxon>Teleostei</taxon>
        <taxon>Ostariophysi</taxon>
        <taxon>Siluriformes</taxon>
        <taxon>Sisoridae</taxon>
        <taxon>Sisorinae</taxon>
        <taxon>Bagarius</taxon>
    </lineage>
</organism>
<dbReference type="CDD" id="cd14277">
    <property type="entry name" value="UBA_UBP2_like"/>
    <property type="match status" value="1"/>
</dbReference>
<feature type="compositionally biased region" description="Polar residues" evidence="9">
    <location>
        <begin position="994"/>
        <end position="1005"/>
    </location>
</feature>
<evidence type="ECO:0000256" key="2">
    <source>
        <dbReference type="ARBA" id="ARBA00004286"/>
    </source>
</evidence>
<sequence length="1113" mass="114916">MTSLGGDRARGTREKVLPTSTQTTQPQKQLQATAEQIRLAQMIYDKNDADFEDKVNQLMEVTGKNQDECMVALHDSNEDVNRAINFLLEGTSDTTTWETVGKKKSLGKDSISSESKENKENREKKGEKESGKSRGGANRRGKGASRNRPVRVEENGVDSPPVEKGSERGRRAKGRVSGGRGRGRAPGASRFTAQGMGTFNPADYTTDSGTTNSHADVWDSGTNDATDGTVAWRNTLEDWAAEDWTEDVSLSETKVFTSSCAPPAENHITPGQSLDLASLLQKPAGREELEKPASSQGLGHSLVFTNSHHQPTRNGGTTTGTTSYAHATLSPVLGSGFGDLGGPKLGQTAGQQILEQLKGPGLGQLTSQPPSSGDNCSPVGGLGSTGMSVPSSSWDIKPPGSQSSASLPSQFSREFKMQPEPSLVLSQLSQRQQSSLSNTGSLPLARQPSPPAQNGPSTNQTPLEVFSKALEPSQPHVAPPQTADSQVSSTQHRQIKTQKRRIAPTSKIPSTAVEMPGSADVSGLNVQFGALDFGSESALPDFGQPENCSGEATREAVLPVPQTQGSLYSKPISESLASPVPLLLPLNSADSIYPSPSVPLPSLAPSHTTPSAASMPNTTSSSSSSSSSSMASSAGNSFDCGNGFNGVRTSAALDSTSSSSTPKPESPSLGSTTSVAPSAPLSLLPPSVAHHSSTLSSLAPELPSATLPSLSSNHVSSGHSSVSALVTSSSLTYTNVDSVNSLAASSVAFSSVAVSALSSNSVSSVGSSSLHSAALGLGGNGTSAPSAIRTAPLLSSSTGKAPPNLSQGVPPLLPNQYIMGPGGLLPAYPDYYGITFPGPTAALSSRDGSLANNPYSGEVTKFGRGDSTSPAPPTTLSAAHAPQAAQPPQAQSQGQSQPQPQTHHSTQQAFLNPALPPGYSYTGLPYYPGVPGMPNAFQYGPTMFVPPASAKQHGMGLSNSSTPFQQPSGYSQHTFSSGYDDLTQGPAGAEYSKGYSNSAQPQAKSAASGPGKGVSVTSSNSGVPDISGTVYNKTQSFDKQGFHAGTPPPFNLPSALGGTGPLNPGGAPGYAPAPFLHILPAHQQPHSQLLHHHLTQDGQVNKSSYGSSPYWGN</sequence>
<dbReference type="GO" id="GO:0005634">
    <property type="term" value="C:nucleus"/>
    <property type="evidence" value="ECO:0007669"/>
    <property type="project" value="UniProtKB-SubCell"/>
</dbReference>
<dbReference type="Proteomes" id="UP000319801">
    <property type="component" value="Unassembled WGS sequence"/>
</dbReference>
<feature type="compositionally biased region" description="Polar residues" evidence="9">
    <location>
        <begin position="482"/>
        <end position="492"/>
    </location>
</feature>
<feature type="region of interest" description="Disordered" evidence="9">
    <location>
        <begin position="603"/>
        <end position="632"/>
    </location>
</feature>
<dbReference type="InterPro" id="IPR009060">
    <property type="entry name" value="UBA-like_sf"/>
</dbReference>
<evidence type="ECO:0000256" key="7">
    <source>
        <dbReference type="ARBA" id="ARBA00022553"/>
    </source>
</evidence>
<keyword evidence="8" id="KW-0539">Nucleus</keyword>
<feature type="region of interest" description="Disordered" evidence="9">
    <location>
        <begin position="98"/>
        <end position="222"/>
    </location>
</feature>
<evidence type="ECO:0000256" key="5">
    <source>
        <dbReference type="ARBA" id="ARBA00022481"/>
    </source>
</evidence>
<dbReference type="InterPro" id="IPR051833">
    <property type="entry name" value="TC-DDR_regulator"/>
</dbReference>
<evidence type="ECO:0000256" key="6">
    <source>
        <dbReference type="ARBA" id="ARBA00022490"/>
    </source>
</evidence>
<accession>A0A556TUE3</accession>
<dbReference type="GO" id="GO:0061484">
    <property type="term" value="P:hematopoietic stem cell homeostasis"/>
    <property type="evidence" value="ECO:0007669"/>
    <property type="project" value="UniProtKB-ARBA"/>
</dbReference>
<feature type="compositionally biased region" description="Low complexity" evidence="9">
    <location>
        <begin position="877"/>
        <end position="909"/>
    </location>
</feature>
<comment type="subcellular location">
    <subcellularLocation>
        <location evidence="2">Chromosome</location>
    </subcellularLocation>
    <subcellularLocation>
        <location evidence="3">Cytoplasm</location>
    </subcellularLocation>
    <subcellularLocation>
        <location evidence="1">Nucleus</location>
    </subcellularLocation>
</comment>
<dbReference type="FunFam" id="1.10.8.10:FF:000004">
    <property type="entry name" value="ubiquitin-associated protein 2-like isoform X1"/>
    <property type="match status" value="1"/>
</dbReference>
<comment type="caution">
    <text evidence="11">The sequence shown here is derived from an EMBL/GenBank/DDBJ whole genome shotgun (WGS) entry which is preliminary data.</text>
</comment>
<feature type="compositionally biased region" description="Basic residues" evidence="9">
    <location>
        <begin position="493"/>
        <end position="502"/>
    </location>
</feature>
<reference evidence="11 12" key="1">
    <citation type="journal article" date="2019" name="Genome Biol. Evol.">
        <title>Whole-Genome Sequencing of the Giant Devil Catfish, Bagarius yarrelli.</title>
        <authorList>
            <person name="Jiang W."/>
            <person name="Lv Y."/>
            <person name="Cheng L."/>
            <person name="Yang K."/>
            <person name="Chao B."/>
            <person name="Wang X."/>
            <person name="Li Y."/>
            <person name="Pan X."/>
            <person name="You X."/>
            <person name="Zhang Y."/>
            <person name="Yang J."/>
            <person name="Li J."/>
            <person name="Zhang X."/>
            <person name="Liu S."/>
            <person name="Sun C."/>
            <person name="Yang J."/>
            <person name="Shi Q."/>
        </authorList>
    </citation>
    <scope>NUCLEOTIDE SEQUENCE [LARGE SCALE GENOMIC DNA]</scope>
    <source>
        <strain evidence="11">JWS20170419001</strain>
        <tissue evidence="11">Muscle</tissue>
    </source>
</reference>
<dbReference type="GO" id="GO:0005694">
    <property type="term" value="C:chromosome"/>
    <property type="evidence" value="ECO:0007669"/>
    <property type="project" value="UniProtKB-SubCell"/>
</dbReference>
<keyword evidence="7" id="KW-0597">Phosphoprotein</keyword>
<keyword evidence="12" id="KW-1185">Reference proteome</keyword>
<feature type="compositionally biased region" description="Polar residues" evidence="9">
    <location>
        <begin position="845"/>
        <end position="855"/>
    </location>
</feature>
<feature type="region of interest" description="Disordered" evidence="9">
    <location>
        <begin position="845"/>
        <end position="914"/>
    </location>
</feature>
<feature type="domain" description="UBA" evidence="10">
    <location>
        <begin position="48"/>
        <end position="90"/>
    </location>
</feature>
<dbReference type="EMBL" id="VCAZ01000019">
    <property type="protein sequence ID" value="TSK72104.1"/>
    <property type="molecule type" value="Genomic_DNA"/>
</dbReference>
<dbReference type="PANTHER" id="PTHR16308">
    <property type="entry name" value="UBIQUITIN ASSOCIATED PROTEIN 2-LIKE/LINGERER"/>
    <property type="match status" value="1"/>
</dbReference>
<evidence type="ECO:0000256" key="9">
    <source>
        <dbReference type="SAM" id="MobiDB-lite"/>
    </source>
</evidence>
<name>A0A556TUE3_BAGYA</name>
<feature type="region of interest" description="Disordered" evidence="9">
    <location>
        <begin position="649"/>
        <end position="677"/>
    </location>
</feature>
<evidence type="ECO:0000256" key="4">
    <source>
        <dbReference type="ARBA" id="ARBA00022454"/>
    </source>
</evidence>
<dbReference type="OrthoDB" id="5918007at2759"/>
<keyword evidence="4" id="KW-0158">Chromosome</keyword>
<feature type="compositionally biased region" description="Polar residues" evidence="9">
    <location>
        <begin position="364"/>
        <end position="375"/>
    </location>
</feature>
<feature type="compositionally biased region" description="Low complexity" evidence="9">
    <location>
        <begin position="422"/>
        <end position="437"/>
    </location>
</feature>
<dbReference type="InterPro" id="IPR022166">
    <property type="entry name" value="UBAP2/Lig"/>
</dbReference>
<feature type="compositionally biased region" description="Polar residues" evidence="9">
    <location>
        <begin position="957"/>
        <end position="977"/>
    </location>
</feature>
<evidence type="ECO:0000256" key="8">
    <source>
        <dbReference type="ARBA" id="ARBA00023242"/>
    </source>
</evidence>
<feature type="compositionally biased region" description="Polar residues" evidence="9">
    <location>
        <begin position="1029"/>
        <end position="1038"/>
    </location>
</feature>
<dbReference type="SMART" id="SM00165">
    <property type="entry name" value="UBA"/>
    <property type="match status" value="1"/>
</dbReference>
<evidence type="ECO:0000256" key="1">
    <source>
        <dbReference type="ARBA" id="ARBA00004123"/>
    </source>
</evidence>
<dbReference type="Pfam" id="PF12478">
    <property type="entry name" value="UBAP2-Lig"/>
    <property type="match status" value="1"/>
</dbReference>
<dbReference type="InterPro" id="IPR015940">
    <property type="entry name" value="UBA"/>
</dbReference>